<protein>
    <submittedName>
        <fullName evidence="1">Uncharacterized protein</fullName>
    </submittedName>
</protein>
<evidence type="ECO:0000313" key="1">
    <source>
        <dbReference type="EMBL" id="GFT07953.1"/>
    </source>
</evidence>
<sequence length="23" mass="2712">MEDEELQVLRAKRLQELQAQRGA</sequence>
<name>A0A8X6TH55_NEPPI</name>
<reference evidence="1" key="1">
    <citation type="submission" date="2020-08" db="EMBL/GenBank/DDBJ databases">
        <title>Multicomponent nature underlies the extraordinary mechanical properties of spider dragline silk.</title>
        <authorList>
            <person name="Kono N."/>
            <person name="Nakamura H."/>
            <person name="Mori M."/>
            <person name="Yoshida Y."/>
            <person name="Ohtoshi R."/>
            <person name="Malay A.D."/>
            <person name="Moran D.A.P."/>
            <person name="Tomita M."/>
            <person name="Numata K."/>
            <person name="Arakawa K."/>
        </authorList>
    </citation>
    <scope>NUCLEOTIDE SEQUENCE</scope>
</reference>
<feature type="non-terminal residue" evidence="1">
    <location>
        <position position="23"/>
    </location>
</feature>
<evidence type="ECO:0000313" key="2">
    <source>
        <dbReference type="Proteomes" id="UP000887013"/>
    </source>
</evidence>
<dbReference type="Proteomes" id="UP000887013">
    <property type="component" value="Unassembled WGS sequence"/>
</dbReference>
<keyword evidence="2" id="KW-1185">Reference proteome</keyword>
<organism evidence="1 2">
    <name type="scientific">Nephila pilipes</name>
    <name type="common">Giant wood spider</name>
    <name type="synonym">Nephila maculata</name>
    <dbReference type="NCBI Taxonomy" id="299642"/>
    <lineage>
        <taxon>Eukaryota</taxon>
        <taxon>Metazoa</taxon>
        <taxon>Ecdysozoa</taxon>
        <taxon>Arthropoda</taxon>
        <taxon>Chelicerata</taxon>
        <taxon>Arachnida</taxon>
        <taxon>Araneae</taxon>
        <taxon>Araneomorphae</taxon>
        <taxon>Entelegynae</taxon>
        <taxon>Araneoidea</taxon>
        <taxon>Nephilidae</taxon>
        <taxon>Nephila</taxon>
    </lineage>
</organism>
<accession>A0A8X6TH55</accession>
<dbReference type="AlphaFoldDB" id="A0A8X6TH55"/>
<proteinExistence type="predicted"/>
<comment type="caution">
    <text evidence="1">The sequence shown here is derived from an EMBL/GenBank/DDBJ whole genome shotgun (WGS) entry which is preliminary data.</text>
</comment>
<dbReference type="EMBL" id="BMAW01056830">
    <property type="protein sequence ID" value="GFT07953.1"/>
    <property type="molecule type" value="Genomic_DNA"/>
</dbReference>
<gene>
    <name evidence="1" type="ORF">NPIL_351391</name>
</gene>